<sequence length="111" mass="12575">MVASFVRAQCAGVRIVVREQAGSRYAPPRPHQRYWVLLQRYLELAFPSPPLDNEDHRLKPSQTTRTPALVPGLEPSRSCRQWRATTPEPTRSRCRVVRALTTGRAGIILIS</sequence>
<dbReference type="Proteomes" id="UP000815677">
    <property type="component" value="Unassembled WGS sequence"/>
</dbReference>
<evidence type="ECO:0000313" key="3">
    <source>
        <dbReference type="Proteomes" id="UP000815677"/>
    </source>
</evidence>
<protein>
    <submittedName>
        <fullName evidence="2">Uncharacterized protein</fullName>
    </submittedName>
</protein>
<feature type="region of interest" description="Disordered" evidence="1">
    <location>
        <begin position="52"/>
        <end position="86"/>
    </location>
</feature>
<keyword evidence="3" id="KW-1185">Reference proteome</keyword>
<evidence type="ECO:0000256" key="1">
    <source>
        <dbReference type="SAM" id="MobiDB-lite"/>
    </source>
</evidence>
<gene>
    <name evidence="2" type="ORF">MCHLO_02968</name>
</gene>
<dbReference type="EMBL" id="DF841168">
    <property type="protein sequence ID" value="GAT45385.1"/>
    <property type="molecule type" value="Genomic_DNA"/>
</dbReference>
<name>A0ABQ0L2M5_MYCCL</name>
<accession>A0ABQ0L2M5</accession>
<evidence type="ECO:0000313" key="2">
    <source>
        <dbReference type="EMBL" id="GAT45385.1"/>
    </source>
</evidence>
<reference evidence="2" key="1">
    <citation type="submission" date="2014-09" db="EMBL/GenBank/DDBJ databases">
        <title>Genome sequence of the luminous mushroom Mycena chlorophos for searching fungal bioluminescence genes.</title>
        <authorList>
            <person name="Tanaka Y."/>
            <person name="Kasuga D."/>
            <person name="Oba Y."/>
            <person name="Hase S."/>
            <person name="Sato K."/>
            <person name="Oba Y."/>
            <person name="Sakakibara Y."/>
        </authorList>
    </citation>
    <scope>NUCLEOTIDE SEQUENCE</scope>
</reference>
<organism evidence="2 3">
    <name type="scientific">Mycena chlorophos</name>
    <name type="common">Agaric fungus</name>
    <name type="synonym">Agaricus chlorophos</name>
    <dbReference type="NCBI Taxonomy" id="658473"/>
    <lineage>
        <taxon>Eukaryota</taxon>
        <taxon>Fungi</taxon>
        <taxon>Dikarya</taxon>
        <taxon>Basidiomycota</taxon>
        <taxon>Agaricomycotina</taxon>
        <taxon>Agaricomycetes</taxon>
        <taxon>Agaricomycetidae</taxon>
        <taxon>Agaricales</taxon>
        <taxon>Marasmiineae</taxon>
        <taxon>Mycenaceae</taxon>
        <taxon>Mycena</taxon>
    </lineage>
</organism>
<proteinExistence type="predicted"/>